<dbReference type="Proteomes" id="UP000887569">
    <property type="component" value="Unplaced"/>
</dbReference>
<protein>
    <submittedName>
        <fullName evidence="4">C2H2-type domain-containing protein</fullName>
    </submittedName>
</protein>
<dbReference type="AlphaFoldDB" id="A0A915BRT0"/>
<accession>A0A915BRT0</accession>
<feature type="compositionally biased region" description="Basic residues" evidence="2">
    <location>
        <begin position="363"/>
        <end position="372"/>
    </location>
</feature>
<name>A0A915BRT0_PARUN</name>
<feature type="region of interest" description="Disordered" evidence="2">
    <location>
        <begin position="308"/>
        <end position="379"/>
    </location>
</feature>
<keyword evidence="1" id="KW-0175">Coiled coil</keyword>
<proteinExistence type="predicted"/>
<sequence>MRDGKRSLEMMNRCAVCKENYSSIWAKREHDASMIHHVRLQQTGVGCEHICRICKFICKELSEYSKHVDSSVHKDKLAQVRMRRAVFDDISEDTGLAPFDDMMERKPQSKLEGAAGCEERTLLRRRPSERSVVNYREPFEKGMNPPYRSSWRNQSSGYDDTRCSQWYPNESSHYAPLSVEYSVPVRVAGAPKHESSRELCYYNGAFRRGTPRPINPFSEDEWIADGGVKEIDADQGSSCPKHFSSSPHIKNAVVPTIRCTAQGRNKVGQSEEMPSMSQIGSDNSQAIRLQSHSAVPVKKGFLGRFSLRGRSKKAPTETSGKNLAILTNERSTSVESASAREASCTDLPSPKKSSRNTETATRICRKSSKPSKRSVGLTLPSSFSLKTDRTSKWEKVARKSRALFLKTRSQKMLKERLSKYRLVGARTEPISGDGVMMIGLNKRTSGIRLSDLRRSHNISKTGASGGTTHAMKKGSVSDKTVANTVVCGAQQFQESALGTPQAPKSIDSADLGFTPFFQGADWKRVVKEANDVSSTASANSSCISPIIPVITAAQIDASSSPFSALPPHAPDVTPNVLHRNAYEVNAVSPATNAVVDSASSSPETLYASTVKIEGEKDDVRIALAAPSHTSCSSDAGSSQSLGTSDIGIGDFSHSDFSCMDDDTKLKYMWTLVAKESSLNVSLNAVNEKLMKLRSEMVAVVNERNQIEKDIMEVRGTKSRLLQSAGDHGPLHESFGGFCDSFQ</sequence>
<feature type="coiled-coil region" evidence="1">
    <location>
        <begin position="682"/>
        <end position="709"/>
    </location>
</feature>
<dbReference type="WBParaSite" id="PgR055_g026_t01">
    <property type="protein sequence ID" value="PgR055_g026_t01"/>
    <property type="gene ID" value="PgR055_g026"/>
</dbReference>
<evidence type="ECO:0000313" key="4">
    <source>
        <dbReference type="WBParaSite" id="PgR055_g026_t01"/>
    </source>
</evidence>
<evidence type="ECO:0000256" key="1">
    <source>
        <dbReference type="SAM" id="Coils"/>
    </source>
</evidence>
<keyword evidence="3" id="KW-1185">Reference proteome</keyword>
<evidence type="ECO:0000256" key="2">
    <source>
        <dbReference type="SAM" id="MobiDB-lite"/>
    </source>
</evidence>
<reference evidence="4" key="1">
    <citation type="submission" date="2022-11" db="UniProtKB">
        <authorList>
            <consortium name="WormBaseParasite"/>
        </authorList>
    </citation>
    <scope>IDENTIFICATION</scope>
</reference>
<evidence type="ECO:0000313" key="3">
    <source>
        <dbReference type="Proteomes" id="UP000887569"/>
    </source>
</evidence>
<organism evidence="3 4">
    <name type="scientific">Parascaris univalens</name>
    <name type="common">Nematode worm</name>
    <dbReference type="NCBI Taxonomy" id="6257"/>
    <lineage>
        <taxon>Eukaryota</taxon>
        <taxon>Metazoa</taxon>
        <taxon>Ecdysozoa</taxon>
        <taxon>Nematoda</taxon>
        <taxon>Chromadorea</taxon>
        <taxon>Rhabditida</taxon>
        <taxon>Spirurina</taxon>
        <taxon>Ascaridomorpha</taxon>
        <taxon>Ascaridoidea</taxon>
        <taxon>Ascarididae</taxon>
        <taxon>Parascaris</taxon>
    </lineage>
</organism>